<evidence type="ECO:0000256" key="1">
    <source>
        <dbReference type="SAM" id="MobiDB-lite"/>
    </source>
</evidence>
<organism evidence="2 3">
    <name type="scientific">Meganyctiphanes norvegica</name>
    <name type="common">Northern krill</name>
    <name type="synonym">Thysanopoda norvegica</name>
    <dbReference type="NCBI Taxonomy" id="48144"/>
    <lineage>
        <taxon>Eukaryota</taxon>
        <taxon>Metazoa</taxon>
        <taxon>Ecdysozoa</taxon>
        <taxon>Arthropoda</taxon>
        <taxon>Crustacea</taxon>
        <taxon>Multicrustacea</taxon>
        <taxon>Malacostraca</taxon>
        <taxon>Eumalacostraca</taxon>
        <taxon>Eucarida</taxon>
        <taxon>Euphausiacea</taxon>
        <taxon>Euphausiidae</taxon>
        <taxon>Meganyctiphanes</taxon>
    </lineage>
</organism>
<gene>
    <name evidence="2" type="ORF">MNOR_LOCUS13520</name>
</gene>
<dbReference type="AlphaFoldDB" id="A0AAV2QIR2"/>
<evidence type="ECO:0000313" key="2">
    <source>
        <dbReference type="EMBL" id="CAL4088317.1"/>
    </source>
</evidence>
<feature type="non-terminal residue" evidence="2">
    <location>
        <position position="1"/>
    </location>
</feature>
<feature type="region of interest" description="Disordered" evidence="1">
    <location>
        <begin position="17"/>
        <end position="135"/>
    </location>
</feature>
<feature type="non-terminal residue" evidence="2">
    <location>
        <position position="135"/>
    </location>
</feature>
<proteinExistence type="predicted"/>
<comment type="caution">
    <text evidence="2">The sequence shown here is derived from an EMBL/GenBank/DDBJ whole genome shotgun (WGS) entry which is preliminary data.</text>
</comment>
<keyword evidence="3" id="KW-1185">Reference proteome</keyword>
<dbReference type="EMBL" id="CAXKWB010007768">
    <property type="protein sequence ID" value="CAL4088317.1"/>
    <property type="molecule type" value="Genomic_DNA"/>
</dbReference>
<accession>A0AAV2QIR2</accession>
<sequence>LICHSFQVLYKKSKECTDIQAPVIPDGDDYDTGSNSSSSTPMKVTPSKHNRGSPAQNSPSASPWKAESASTSKGKVQKTLSGFFKGDKEERSPFKERDYKVEKTKDIKEERSEERDKLSKIKKENEKNGYSERKG</sequence>
<feature type="compositionally biased region" description="Basic and acidic residues" evidence="1">
    <location>
        <begin position="85"/>
        <end position="135"/>
    </location>
</feature>
<dbReference type="Proteomes" id="UP001497623">
    <property type="component" value="Unassembled WGS sequence"/>
</dbReference>
<feature type="compositionally biased region" description="Polar residues" evidence="1">
    <location>
        <begin position="32"/>
        <end position="42"/>
    </location>
</feature>
<evidence type="ECO:0000313" key="3">
    <source>
        <dbReference type="Proteomes" id="UP001497623"/>
    </source>
</evidence>
<name>A0AAV2QIR2_MEGNR</name>
<feature type="compositionally biased region" description="Polar residues" evidence="1">
    <location>
        <begin position="68"/>
        <end position="80"/>
    </location>
</feature>
<protein>
    <submittedName>
        <fullName evidence="2">Uncharacterized protein</fullName>
    </submittedName>
</protein>
<reference evidence="2 3" key="1">
    <citation type="submission" date="2024-05" db="EMBL/GenBank/DDBJ databases">
        <authorList>
            <person name="Wallberg A."/>
        </authorList>
    </citation>
    <scope>NUCLEOTIDE SEQUENCE [LARGE SCALE GENOMIC DNA]</scope>
</reference>